<keyword evidence="8" id="KW-0687">Ribonucleoprotein</keyword>
<keyword evidence="9" id="KW-1185">Reference proteome</keyword>
<feature type="domain" description="Pre-mRNA-splicing factor 3" evidence="7">
    <location>
        <begin position="129"/>
        <end position="339"/>
    </location>
</feature>
<evidence type="ECO:0000259" key="7">
    <source>
        <dbReference type="Pfam" id="PF08572"/>
    </source>
</evidence>
<organism evidence="8 9">
    <name type="scientific">Neocucurbitaria cava</name>
    <dbReference type="NCBI Taxonomy" id="798079"/>
    <lineage>
        <taxon>Eukaryota</taxon>
        <taxon>Fungi</taxon>
        <taxon>Dikarya</taxon>
        <taxon>Ascomycota</taxon>
        <taxon>Pezizomycotina</taxon>
        <taxon>Dothideomycetes</taxon>
        <taxon>Pleosporomycetidae</taxon>
        <taxon>Pleosporales</taxon>
        <taxon>Pleosporineae</taxon>
        <taxon>Cucurbitariaceae</taxon>
        <taxon>Neocucurbitaria</taxon>
    </lineage>
</organism>
<dbReference type="Proteomes" id="UP001140560">
    <property type="component" value="Unassembled WGS sequence"/>
</dbReference>
<feature type="domain" description="Small nuclear ribonucleoprotein Prp3 C-terminal" evidence="6">
    <location>
        <begin position="362"/>
        <end position="503"/>
    </location>
</feature>
<dbReference type="InterPro" id="IPR010541">
    <property type="entry name" value="Prp3_C"/>
</dbReference>
<name>A0A9W9CPP9_9PLEO</name>
<evidence type="ECO:0000256" key="2">
    <source>
        <dbReference type="ARBA" id="ARBA00022664"/>
    </source>
</evidence>
<evidence type="ECO:0000313" key="8">
    <source>
        <dbReference type="EMBL" id="KAJ4374975.1"/>
    </source>
</evidence>
<keyword evidence="4" id="KW-0539">Nucleus</keyword>
<dbReference type="OrthoDB" id="10264544at2759"/>
<comment type="subcellular location">
    <subcellularLocation>
        <location evidence="1">Nucleus</location>
    </subcellularLocation>
</comment>
<keyword evidence="3" id="KW-0508">mRNA splicing</keyword>
<dbReference type="EMBL" id="JAPEUY010000003">
    <property type="protein sequence ID" value="KAJ4374975.1"/>
    <property type="molecule type" value="Genomic_DNA"/>
</dbReference>
<evidence type="ECO:0000256" key="4">
    <source>
        <dbReference type="ARBA" id="ARBA00023242"/>
    </source>
</evidence>
<evidence type="ECO:0000259" key="6">
    <source>
        <dbReference type="Pfam" id="PF06544"/>
    </source>
</evidence>
<accession>A0A9W9CPP9</accession>
<comment type="caution">
    <text evidence="8">The sequence shown here is derived from an EMBL/GenBank/DDBJ whole genome shotgun (WGS) entry which is preliminary data.</text>
</comment>
<keyword evidence="2" id="KW-0507">mRNA processing</keyword>
<sequence length="507" mass="56525">MPEKRPFPEGQGPNGDAKRTKGSDAMAAARAKAAEIAARFAKKPASNGASATPPQPAAAAPVSDAQAKLAAMKARMAALKGEKVDAKSATPEPTGPRFATTLGNRRLSETPKVEAKPKSAPKQDEELENPYFDPKAAALTKSRGPRVLVFNEHGKYLDQASKLRAQARLEKIQRMLALQARRAGLDENTERGFLVQPPPDIEWWDEGIVPDKNYDCIDDPDKVKIDSDDSIITIYVQHPPLLKAPQDQRLVQVKPMYLTTKEQAKLRRMRRAADLKEHQAKIRLGLEPPPPPKVKRGNMMRVMGEQAIADPTAVEMLVESQIQQRHDDHVTANEERKLTKEEEHAKLAANQEKDARKGLYMCVFKINTLAFGKHRFQIDNNGKQLALTGVTLFNPELNLVVIEGGAYAINKYKKLMLHRINWQENAPPTESQVEKQASDPKWLRPVDEEGNTKDHSGNKCILIFEGEIKQRSFRKWGSRVCETAGEARETLGRAKLDSLWALAKSME</sequence>
<feature type="compositionally biased region" description="Basic and acidic residues" evidence="5">
    <location>
        <begin position="432"/>
        <end position="454"/>
    </location>
</feature>
<gene>
    <name evidence="8" type="primary">prp3</name>
    <name evidence="8" type="ORF">N0V83_002054</name>
</gene>
<protein>
    <submittedName>
        <fullName evidence="8">U4/U5/U6 small nuclear ribonucleoprotein prp3</fullName>
    </submittedName>
</protein>
<dbReference type="PANTHER" id="PTHR14212">
    <property type="entry name" value="U4/U6-ASSOCIATED RNA SPLICING FACTOR-RELATED"/>
    <property type="match status" value="1"/>
</dbReference>
<dbReference type="Pfam" id="PF08572">
    <property type="entry name" value="PRP3"/>
    <property type="match status" value="1"/>
</dbReference>
<feature type="region of interest" description="Disordered" evidence="5">
    <location>
        <begin position="426"/>
        <end position="454"/>
    </location>
</feature>
<dbReference type="AlphaFoldDB" id="A0A9W9CPP9"/>
<dbReference type="GO" id="GO:0000398">
    <property type="term" value="P:mRNA splicing, via spliceosome"/>
    <property type="evidence" value="ECO:0007669"/>
    <property type="project" value="InterPro"/>
</dbReference>
<dbReference type="InterPro" id="IPR013881">
    <property type="entry name" value="Pre-mRNA_splic_Prp3_dom"/>
</dbReference>
<evidence type="ECO:0000313" key="9">
    <source>
        <dbReference type="Proteomes" id="UP001140560"/>
    </source>
</evidence>
<evidence type="ECO:0000256" key="3">
    <source>
        <dbReference type="ARBA" id="ARBA00023187"/>
    </source>
</evidence>
<dbReference type="Pfam" id="PF06544">
    <property type="entry name" value="Prp3_C"/>
    <property type="match status" value="1"/>
</dbReference>
<feature type="compositionally biased region" description="Low complexity" evidence="5">
    <location>
        <begin position="25"/>
        <end position="79"/>
    </location>
</feature>
<feature type="region of interest" description="Disordered" evidence="5">
    <location>
        <begin position="1"/>
        <end position="126"/>
    </location>
</feature>
<dbReference type="GO" id="GO:0046540">
    <property type="term" value="C:U4/U6 x U5 tri-snRNP complex"/>
    <property type="evidence" value="ECO:0007669"/>
    <property type="project" value="InterPro"/>
</dbReference>
<dbReference type="PANTHER" id="PTHR14212:SF0">
    <property type="entry name" value="U4_U6 SMALL NUCLEAR RIBONUCLEOPROTEIN PRP3"/>
    <property type="match status" value="1"/>
</dbReference>
<evidence type="ECO:0000256" key="5">
    <source>
        <dbReference type="SAM" id="MobiDB-lite"/>
    </source>
</evidence>
<feature type="compositionally biased region" description="Basic and acidic residues" evidence="5">
    <location>
        <begin position="106"/>
        <end position="124"/>
    </location>
</feature>
<dbReference type="InterPro" id="IPR027104">
    <property type="entry name" value="Prp3"/>
</dbReference>
<reference evidence="8" key="1">
    <citation type="submission" date="2022-10" db="EMBL/GenBank/DDBJ databases">
        <title>Tapping the CABI collections for fungal endophytes: first genome assemblies for Collariella, Neodidymelliopsis, Ascochyta clinopodiicola, Didymella pomorum, Didymosphaeria variabile, Neocosmospora piperis and Neocucurbitaria cava.</title>
        <authorList>
            <person name="Hill R."/>
        </authorList>
    </citation>
    <scope>NUCLEOTIDE SEQUENCE</scope>
    <source>
        <strain evidence="8">IMI 356814</strain>
    </source>
</reference>
<proteinExistence type="predicted"/>
<dbReference type="CDD" id="cd24162">
    <property type="entry name" value="Prp3_C"/>
    <property type="match status" value="1"/>
</dbReference>
<evidence type="ECO:0000256" key="1">
    <source>
        <dbReference type="ARBA" id="ARBA00004123"/>
    </source>
</evidence>